<dbReference type="RefSeq" id="WP_118271625.1">
    <property type="nucleotide sequence ID" value="NZ_QSJI01000002.1"/>
</dbReference>
<dbReference type="GO" id="GO:0110154">
    <property type="term" value="P:RNA decapping"/>
    <property type="evidence" value="ECO:0007669"/>
    <property type="project" value="TreeGrafter"/>
</dbReference>
<dbReference type="EMBL" id="QSJI01000002">
    <property type="protein sequence ID" value="RHD56574.1"/>
    <property type="molecule type" value="Genomic_DNA"/>
</dbReference>
<proteinExistence type="predicted"/>
<dbReference type="Gene3D" id="3.60.21.10">
    <property type="match status" value="1"/>
</dbReference>
<dbReference type="Proteomes" id="UP000286050">
    <property type="component" value="Unassembled WGS sequence"/>
</dbReference>
<protein>
    <submittedName>
        <fullName evidence="2">Serine/threonine protein phosphatase</fullName>
    </submittedName>
</protein>
<dbReference type="GO" id="GO:0005737">
    <property type="term" value="C:cytoplasm"/>
    <property type="evidence" value="ECO:0007669"/>
    <property type="project" value="TreeGrafter"/>
</dbReference>
<dbReference type="Pfam" id="PF00149">
    <property type="entry name" value="Metallophos"/>
    <property type="match status" value="1"/>
</dbReference>
<dbReference type="InterPro" id="IPR050126">
    <property type="entry name" value="Ap4A_hydrolase"/>
</dbReference>
<dbReference type="SUPFAM" id="SSF56300">
    <property type="entry name" value="Metallo-dependent phosphatases"/>
    <property type="match status" value="1"/>
</dbReference>
<dbReference type="CDD" id="cd00144">
    <property type="entry name" value="MPP_PPP_family"/>
    <property type="match status" value="1"/>
</dbReference>
<accession>A0A414FYJ7</accession>
<dbReference type="PANTHER" id="PTHR42850">
    <property type="entry name" value="METALLOPHOSPHOESTERASE"/>
    <property type="match status" value="1"/>
</dbReference>
<dbReference type="PANTHER" id="PTHR42850:SF4">
    <property type="entry name" value="ZINC-DEPENDENT ENDOPOLYPHOSPHATASE"/>
    <property type="match status" value="1"/>
</dbReference>
<sequence>MAIFVVSDIHGHARAFDRALELAQPGSDDTVFVLGDMVDRGPDPLGVIDIVRALPNVRVLMGNHEEMLYESLESGDERDKLTWHMNGGYTTYEQLEQLPRDRYVDLMDWLVNLPTFAVVEVDDRRRSAARGDRRSYLLAHAGVDAPRLRASLDALGVSCSEAAGYAAATPDDLLAAMIEQDVSDLLWIRREFWSTPTGLVGTSGLGPVVVAGHTPSISMSRYASLMCGPGVDEDLRGVMVEVGCSRDTGGVADRVCIDCSAAAGHPSGRVGIMRLEDRRVWLADIEEGE</sequence>
<dbReference type="GO" id="GO:0008803">
    <property type="term" value="F:bis(5'-nucleosyl)-tetraphosphatase (symmetrical) activity"/>
    <property type="evidence" value="ECO:0007669"/>
    <property type="project" value="TreeGrafter"/>
</dbReference>
<reference evidence="2 3" key="1">
    <citation type="submission" date="2018-08" db="EMBL/GenBank/DDBJ databases">
        <title>A genome reference for cultivated species of the human gut microbiota.</title>
        <authorList>
            <person name="Zou Y."/>
            <person name="Xue W."/>
            <person name="Luo G."/>
        </authorList>
    </citation>
    <scope>NUCLEOTIDE SEQUENCE [LARGE SCALE GENOMIC DNA]</scope>
    <source>
        <strain evidence="2 3">AM30-5LB</strain>
    </source>
</reference>
<organism evidence="2 3">
    <name type="scientific">Collinsella intestinalis</name>
    <dbReference type="NCBI Taxonomy" id="147207"/>
    <lineage>
        <taxon>Bacteria</taxon>
        <taxon>Bacillati</taxon>
        <taxon>Actinomycetota</taxon>
        <taxon>Coriobacteriia</taxon>
        <taxon>Coriobacteriales</taxon>
        <taxon>Coriobacteriaceae</taxon>
        <taxon>Collinsella</taxon>
    </lineage>
</organism>
<gene>
    <name evidence="2" type="ORF">DW787_03270</name>
</gene>
<name>A0A414FYJ7_9ACTN</name>
<evidence type="ECO:0000313" key="2">
    <source>
        <dbReference type="EMBL" id="RHD56574.1"/>
    </source>
</evidence>
<feature type="domain" description="Calcineurin-like phosphoesterase" evidence="1">
    <location>
        <begin position="1"/>
        <end position="231"/>
    </location>
</feature>
<evidence type="ECO:0000313" key="3">
    <source>
        <dbReference type="Proteomes" id="UP000286050"/>
    </source>
</evidence>
<dbReference type="AlphaFoldDB" id="A0A414FYJ7"/>
<dbReference type="GO" id="GO:0016791">
    <property type="term" value="F:phosphatase activity"/>
    <property type="evidence" value="ECO:0007669"/>
    <property type="project" value="TreeGrafter"/>
</dbReference>
<comment type="caution">
    <text evidence="2">The sequence shown here is derived from an EMBL/GenBank/DDBJ whole genome shotgun (WGS) entry which is preliminary data.</text>
</comment>
<evidence type="ECO:0000259" key="1">
    <source>
        <dbReference type="Pfam" id="PF00149"/>
    </source>
</evidence>
<dbReference type="InterPro" id="IPR004843">
    <property type="entry name" value="Calcineurin-like_PHP"/>
</dbReference>
<dbReference type="InterPro" id="IPR029052">
    <property type="entry name" value="Metallo-depent_PP-like"/>
</dbReference>